<comment type="similarity">
    <text evidence="2">Belongs to the ABC transporter superfamily. ABCC family. Conjugate transporter (TC 3.A.1.208) subfamily.</text>
</comment>
<dbReference type="Pfam" id="PF24357">
    <property type="entry name" value="TMD0_ABC"/>
    <property type="match status" value="1"/>
</dbReference>
<dbReference type="InterPro" id="IPR050173">
    <property type="entry name" value="ABC_transporter_C-like"/>
</dbReference>
<keyword evidence="4 9" id="KW-0812">Transmembrane</keyword>
<dbReference type="InterPro" id="IPR011527">
    <property type="entry name" value="ABC1_TM_dom"/>
</dbReference>
<feature type="transmembrane region" description="Helical" evidence="9">
    <location>
        <begin position="97"/>
        <end position="120"/>
    </location>
</feature>
<comment type="subcellular location">
    <subcellularLocation>
        <location evidence="1">Membrane</location>
        <topology evidence="1">Multi-pass membrane protein</topology>
    </subcellularLocation>
</comment>
<evidence type="ECO:0000256" key="5">
    <source>
        <dbReference type="ARBA" id="ARBA00022741"/>
    </source>
</evidence>
<dbReference type="PANTHER" id="PTHR24223:SF461">
    <property type="entry name" value="ATP-BINDING CASSETTE SUB-FAMILY C MEMBER SUR"/>
    <property type="match status" value="1"/>
</dbReference>
<dbReference type="STRING" id="947166.A0A1D1UBE8"/>
<organism evidence="11 12">
    <name type="scientific">Ramazzottius varieornatus</name>
    <name type="common">Water bear</name>
    <name type="synonym">Tardigrade</name>
    <dbReference type="NCBI Taxonomy" id="947166"/>
    <lineage>
        <taxon>Eukaryota</taxon>
        <taxon>Metazoa</taxon>
        <taxon>Ecdysozoa</taxon>
        <taxon>Tardigrada</taxon>
        <taxon>Eutardigrada</taxon>
        <taxon>Parachela</taxon>
        <taxon>Hypsibioidea</taxon>
        <taxon>Ramazzottiidae</taxon>
        <taxon>Ramazzottius</taxon>
    </lineage>
</organism>
<dbReference type="InterPro" id="IPR027417">
    <property type="entry name" value="P-loop_NTPase"/>
</dbReference>
<keyword evidence="7 9" id="KW-1133">Transmembrane helix</keyword>
<dbReference type="GO" id="GO:0140359">
    <property type="term" value="F:ABC-type transporter activity"/>
    <property type="evidence" value="ECO:0007669"/>
    <property type="project" value="InterPro"/>
</dbReference>
<dbReference type="Pfam" id="PF00664">
    <property type="entry name" value="ABC_membrane"/>
    <property type="match status" value="1"/>
</dbReference>
<evidence type="ECO:0000256" key="2">
    <source>
        <dbReference type="ARBA" id="ARBA00009726"/>
    </source>
</evidence>
<feature type="transmembrane region" description="Helical" evidence="9">
    <location>
        <begin position="132"/>
        <end position="149"/>
    </location>
</feature>
<dbReference type="AlphaFoldDB" id="A0A1D1UBE8"/>
<dbReference type="Proteomes" id="UP000186922">
    <property type="component" value="Unassembled WGS sequence"/>
</dbReference>
<gene>
    <name evidence="11" type="primary">RvY_00074</name>
    <name evidence="11" type="synonym">RvY_00074.1</name>
    <name evidence="11" type="ORF">RvY_00074-1</name>
</gene>
<dbReference type="EMBL" id="BDGG01000001">
    <property type="protein sequence ID" value="GAU87184.1"/>
    <property type="molecule type" value="Genomic_DNA"/>
</dbReference>
<dbReference type="SUPFAM" id="SSF52540">
    <property type="entry name" value="P-loop containing nucleoside triphosphate hydrolases"/>
    <property type="match status" value="1"/>
</dbReference>
<evidence type="ECO:0000256" key="1">
    <source>
        <dbReference type="ARBA" id="ARBA00004141"/>
    </source>
</evidence>
<dbReference type="CDD" id="cd18595">
    <property type="entry name" value="ABC_6TM_MRP1_2_3_6_D1_like"/>
    <property type="match status" value="1"/>
</dbReference>
<dbReference type="InterPro" id="IPR036640">
    <property type="entry name" value="ABC1_TM_sf"/>
</dbReference>
<dbReference type="InterPro" id="IPR056227">
    <property type="entry name" value="TMD0_ABC"/>
</dbReference>
<dbReference type="GO" id="GO:0005524">
    <property type="term" value="F:ATP binding"/>
    <property type="evidence" value="ECO:0007669"/>
    <property type="project" value="UniProtKB-KW"/>
</dbReference>
<sequence>MTEVCHEPLWNNSRSWNNGHPELSNCFEQAVLIGVPNALLWLLIPLQLYSLSRSGRRLGRWTKLTISKMALTGFLIAVEILDLIYTAHALVRYGGNSIPTITIVGPLIQIFTFILVLVYMDLDRRKGRLSNPLLFVYWFLLTISGIVLLRTRFWRSLGFFQPSRIPDAMFRLFVHEVWFPIVLIQLLLSCWADSYPYQYVKKIENLSPEVNASFLNKLCGVWIYDLIRRGSKRHLTNEDIYELIPREHAEHLEVILGRNWTKQFKGRDVMEDAVSVHSGSNQPSILPDQGRGKKPSLVLAVYQLVWTQFWTAALWKFIYDMCIVVVIVLVGAIISFTARPDEYAWRGYVYTLVILMASLLQTFAIVNFNFINSHQGMNTRAALSAMIFRKVLRLSNTSRGSYAVGNITNMLTADMQRITGFFFHQCYLWVTPISVVIMLLVLWAYVGVAALAGLGTVGLLGVAQLFLVNRSRGQEAAAMRYKDIRQRTIGEIFNDIKILKMYAWEHHFAERAIKMRRDEQDALYRASHYSNVNLAITFITPPLAALITYATYLYIDPNNVLNSRTAFVTLLFLFSVRPSLHMMPQAASLFVQAKLAIDRMAAFLLARELDRSAVEHLAPSDLPRPSHSPPPAVCITDGTFSWYPRSHAGQSAALRDITLRVEEGTLLAIVGGVGSGKSSLLAAMLGLMEKVSGHVTIKGTVAYVTQNAWIQNLSLRDNILFGAEFNEGLYQRVVEACSLSKDLEMLTDGDQVHQKLSFSLRPTSDQCLAGKNVFFVD</sequence>
<dbReference type="OrthoDB" id="6500128at2759"/>
<feature type="transmembrane region" description="Helical" evidence="9">
    <location>
        <begin position="348"/>
        <end position="370"/>
    </location>
</feature>
<feature type="domain" description="ABC transmembrane type-1" evidence="10">
    <location>
        <begin position="310"/>
        <end position="592"/>
    </location>
</feature>
<keyword evidence="8 9" id="KW-0472">Membrane</keyword>
<feature type="transmembrane region" description="Helical" evidence="9">
    <location>
        <begin position="426"/>
        <end position="445"/>
    </location>
</feature>
<evidence type="ECO:0000256" key="6">
    <source>
        <dbReference type="ARBA" id="ARBA00022840"/>
    </source>
</evidence>
<dbReference type="GO" id="GO:0016020">
    <property type="term" value="C:membrane"/>
    <property type="evidence" value="ECO:0007669"/>
    <property type="project" value="UniProtKB-SubCell"/>
</dbReference>
<dbReference type="Gene3D" id="3.40.50.300">
    <property type="entry name" value="P-loop containing nucleotide triphosphate hydrolases"/>
    <property type="match status" value="1"/>
</dbReference>
<feature type="transmembrane region" description="Helical" evidence="9">
    <location>
        <begin position="451"/>
        <end position="469"/>
    </location>
</feature>
<dbReference type="Pfam" id="PF00005">
    <property type="entry name" value="ABC_tran"/>
    <property type="match status" value="1"/>
</dbReference>
<evidence type="ECO:0000259" key="10">
    <source>
        <dbReference type="PROSITE" id="PS50929"/>
    </source>
</evidence>
<dbReference type="Gene3D" id="1.20.1560.10">
    <property type="entry name" value="ABC transporter type 1, transmembrane domain"/>
    <property type="match status" value="1"/>
</dbReference>
<reference evidence="11 12" key="1">
    <citation type="journal article" date="2016" name="Nat. Commun.">
        <title>Extremotolerant tardigrade genome and improved radiotolerance of human cultured cells by tardigrade-unique protein.</title>
        <authorList>
            <person name="Hashimoto T."/>
            <person name="Horikawa D.D."/>
            <person name="Saito Y."/>
            <person name="Kuwahara H."/>
            <person name="Kozuka-Hata H."/>
            <person name="Shin-I T."/>
            <person name="Minakuchi Y."/>
            <person name="Ohishi K."/>
            <person name="Motoyama A."/>
            <person name="Aizu T."/>
            <person name="Enomoto A."/>
            <person name="Kondo K."/>
            <person name="Tanaka S."/>
            <person name="Hara Y."/>
            <person name="Koshikawa S."/>
            <person name="Sagara H."/>
            <person name="Miura T."/>
            <person name="Yokobori S."/>
            <person name="Miyagawa K."/>
            <person name="Suzuki Y."/>
            <person name="Kubo T."/>
            <person name="Oyama M."/>
            <person name="Kohara Y."/>
            <person name="Fujiyama A."/>
            <person name="Arakawa K."/>
            <person name="Katayama T."/>
            <person name="Toyoda A."/>
            <person name="Kunieda T."/>
        </authorList>
    </citation>
    <scope>NUCLEOTIDE SEQUENCE [LARGE SCALE GENOMIC DNA]</scope>
    <source>
        <strain evidence="11 12">YOKOZUNA-1</strain>
    </source>
</reference>
<keyword evidence="12" id="KW-1185">Reference proteome</keyword>
<dbReference type="GO" id="GO:0016887">
    <property type="term" value="F:ATP hydrolysis activity"/>
    <property type="evidence" value="ECO:0007669"/>
    <property type="project" value="InterPro"/>
</dbReference>
<feature type="transmembrane region" description="Helical" evidence="9">
    <location>
        <begin position="317"/>
        <end position="336"/>
    </location>
</feature>
<evidence type="ECO:0000313" key="12">
    <source>
        <dbReference type="Proteomes" id="UP000186922"/>
    </source>
</evidence>
<feature type="transmembrane region" description="Helical" evidence="9">
    <location>
        <begin position="534"/>
        <end position="555"/>
    </location>
</feature>
<dbReference type="PROSITE" id="PS50929">
    <property type="entry name" value="ABC_TM1F"/>
    <property type="match status" value="1"/>
</dbReference>
<evidence type="ECO:0000313" key="11">
    <source>
        <dbReference type="EMBL" id="GAU87184.1"/>
    </source>
</evidence>
<feature type="transmembrane region" description="Helical" evidence="9">
    <location>
        <begin position="70"/>
        <end position="91"/>
    </location>
</feature>
<evidence type="ECO:0000256" key="7">
    <source>
        <dbReference type="ARBA" id="ARBA00022989"/>
    </source>
</evidence>
<name>A0A1D1UBE8_RAMVA</name>
<dbReference type="PANTHER" id="PTHR24223">
    <property type="entry name" value="ATP-BINDING CASSETTE SUB-FAMILY C"/>
    <property type="match status" value="1"/>
</dbReference>
<evidence type="ECO:0000256" key="3">
    <source>
        <dbReference type="ARBA" id="ARBA00022448"/>
    </source>
</evidence>
<keyword evidence="6" id="KW-0067">ATP-binding</keyword>
<evidence type="ECO:0000256" key="4">
    <source>
        <dbReference type="ARBA" id="ARBA00022692"/>
    </source>
</evidence>
<proteinExistence type="inferred from homology"/>
<accession>A0A1D1UBE8</accession>
<feature type="transmembrane region" description="Helical" evidence="9">
    <location>
        <begin position="169"/>
        <end position="192"/>
    </location>
</feature>
<feature type="transmembrane region" description="Helical" evidence="9">
    <location>
        <begin position="30"/>
        <end position="49"/>
    </location>
</feature>
<keyword evidence="3" id="KW-0813">Transport</keyword>
<comment type="caution">
    <text evidence="11">The sequence shown here is derived from an EMBL/GenBank/DDBJ whole genome shotgun (WGS) entry which is preliminary data.</text>
</comment>
<dbReference type="SUPFAM" id="SSF90123">
    <property type="entry name" value="ABC transporter transmembrane region"/>
    <property type="match status" value="1"/>
</dbReference>
<evidence type="ECO:0000256" key="8">
    <source>
        <dbReference type="ARBA" id="ARBA00023136"/>
    </source>
</evidence>
<dbReference type="InterPro" id="IPR003439">
    <property type="entry name" value="ABC_transporter-like_ATP-bd"/>
</dbReference>
<protein>
    <recommendedName>
        <fullName evidence="10">ABC transmembrane type-1 domain-containing protein</fullName>
    </recommendedName>
</protein>
<evidence type="ECO:0000256" key="9">
    <source>
        <dbReference type="SAM" id="Phobius"/>
    </source>
</evidence>
<keyword evidence="5" id="KW-0547">Nucleotide-binding</keyword>